<dbReference type="GO" id="GO:0051903">
    <property type="term" value="F:S-(hydroxymethyl)glutathione dehydrogenase [NAD(P)+] activity"/>
    <property type="evidence" value="ECO:0007669"/>
    <property type="project" value="TreeGrafter"/>
</dbReference>
<evidence type="ECO:0000256" key="5">
    <source>
        <dbReference type="ARBA" id="ARBA00022833"/>
    </source>
</evidence>
<keyword evidence="5 8" id="KW-0862">Zinc</keyword>
<dbReference type="InterPro" id="IPR013154">
    <property type="entry name" value="ADH-like_N"/>
</dbReference>
<dbReference type="Pfam" id="PF08240">
    <property type="entry name" value="ADH_N"/>
    <property type="match status" value="1"/>
</dbReference>
<protein>
    <submittedName>
        <fullName evidence="11">Alcohol dehydrogenase like protein cytoplasmic</fullName>
    </submittedName>
</protein>
<keyword evidence="7" id="KW-0520">NAD</keyword>
<dbReference type="GO" id="GO:0005829">
    <property type="term" value="C:cytosol"/>
    <property type="evidence" value="ECO:0007669"/>
    <property type="project" value="TreeGrafter"/>
</dbReference>
<dbReference type="InterPro" id="IPR011032">
    <property type="entry name" value="GroES-like_sf"/>
</dbReference>
<evidence type="ECO:0000256" key="2">
    <source>
        <dbReference type="ARBA" id="ARBA00010902"/>
    </source>
</evidence>
<comment type="cofactor">
    <cofactor evidence="1 8">
        <name>Zn(2+)</name>
        <dbReference type="ChEBI" id="CHEBI:29105"/>
    </cofactor>
</comment>
<dbReference type="SUPFAM" id="SSF51735">
    <property type="entry name" value="NAD(P)-binding Rossmann-fold domains"/>
    <property type="match status" value="1"/>
</dbReference>
<reference evidence="11" key="1">
    <citation type="submission" date="2019-10" db="EMBL/GenBank/DDBJ databases">
        <authorList>
            <person name="Anand A."/>
            <person name="Kumar S."/>
            <person name="Shih M.D."/>
            <person name="Wu H.P."/>
            <person name="Tawfiq A.A."/>
            <person name="Hsing Y.I."/>
        </authorList>
    </citation>
    <scope>NUCLEOTIDE SEQUENCE</scope>
    <source>
        <strain evidence="11">NIG32636</strain>
        <tissue evidence="11">Developing seed</tissue>
    </source>
</reference>
<dbReference type="PANTHER" id="PTHR43880">
    <property type="entry name" value="ALCOHOL DEHYDROGENASE"/>
    <property type="match status" value="1"/>
</dbReference>
<dbReference type="FunFam" id="3.90.180.10:FF:000007">
    <property type="entry name" value="Alcohol dehydrogenase 6"/>
    <property type="match status" value="1"/>
</dbReference>
<evidence type="ECO:0000256" key="8">
    <source>
        <dbReference type="RuleBase" id="RU361277"/>
    </source>
</evidence>
<proteinExistence type="evidence at transcript level"/>
<evidence type="ECO:0000256" key="7">
    <source>
        <dbReference type="ARBA" id="ARBA00023027"/>
    </source>
</evidence>
<keyword evidence="4 8" id="KW-0479">Metal-binding</keyword>
<dbReference type="InterPro" id="IPR036291">
    <property type="entry name" value="NAD(P)-bd_dom_sf"/>
</dbReference>
<evidence type="ECO:0000256" key="4">
    <source>
        <dbReference type="ARBA" id="ARBA00022723"/>
    </source>
</evidence>
<comment type="similarity">
    <text evidence="2">Belongs to the zinc-containing alcohol dehydrogenase family. Class-III subfamily.</text>
</comment>
<evidence type="ECO:0000313" key="11">
    <source>
        <dbReference type="EMBL" id="QSL83320.1"/>
    </source>
</evidence>
<evidence type="ECO:0000259" key="9">
    <source>
        <dbReference type="Pfam" id="PF00107"/>
    </source>
</evidence>
<dbReference type="GO" id="GO:0046294">
    <property type="term" value="P:formaldehyde catabolic process"/>
    <property type="evidence" value="ECO:0007669"/>
    <property type="project" value="TreeGrafter"/>
</dbReference>
<dbReference type="Gene3D" id="3.90.180.10">
    <property type="entry name" value="Medium-chain alcohol dehydrogenases, catalytic domain"/>
    <property type="match status" value="1"/>
</dbReference>
<dbReference type="Pfam" id="PF00107">
    <property type="entry name" value="ADH_zinc_N"/>
    <property type="match status" value="1"/>
</dbReference>
<dbReference type="FunFam" id="3.40.50.720:FF:000003">
    <property type="entry name" value="S-(hydroxymethyl)glutathione dehydrogenase"/>
    <property type="match status" value="1"/>
</dbReference>
<feature type="domain" description="Alcohol dehydrogenase-like N-terminal" evidence="10">
    <location>
        <begin position="53"/>
        <end position="184"/>
    </location>
</feature>
<dbReference type="SUPFAM" id="SSF50129">
    <property type="entry name" value="GroES-like"/>
    <property type="match status" value="2"/>
</dbReference>
<name>A0A899HDA1_NIGSA</name>
<dbReference type="InterPro" id="IPR013149">
    <property type="entry name" value="ADH-like_C"/>
</dbReference>
<dbReference type="AlphaFoldDB" id="A0A899HDA1"/>
<dbReference type="PROSITE" id="PS00059">
    <property type="entry name" value="ADH_ZINC"/>
    <property type="match status" value="1"/>
</dbReference>
<dbReference type="InterPro" id="IPR002328">
    <property type="entry name" value="ADH_Zn_CS"/>
</dbReference>
<evidence type="ECO:0000256" key="3">
    <source>
        <dbReference type="ARBA" id="ARBA00011738"/>
    </source>
</evidence>
<dbReference type="GO" id="GO:0008270">
    <property type="term" value="F:zinc ion binding"/>
    <property type="evidence" value="ECO:0007669"/>
    <property type="project" value="InterPro"/>
</dbReference>
<keyword evidence="6" id="KW-0560">Oxidoreductase</keyword>
<comment type="subunit">
    <text evidence="3">Homodimer.</text>
</comment>
<dbReference type="EMBL" id="MN585232">
    <property type="protein sequence ID" value="QSL83320.1"/>
    <property type="molecule type" value="mRNA"/>
</dbReference>
<evidence type="ECO:0000259" key="10">
    <source>
        <dbReference type="Pfam" id="PF08240"/>
    </source>
</evidence>
<organism evidence="11">
    <name type="scientific">Nigella sativa</name>
    <name type="common">Black cumin</name>
    <dbReference type="NCBI Taxonomy" id="555479"/>
    <lineage>
        <taxon>Eukaryota</taxon>
        <taxon>Viridiplantae</taxon>
        <taxon>Streptophyta</taxon>
        <taxon>Embryophyta</taxon>
        <taxon>Tracheophyta</taxon>
        <taxon>Spermatophyta</taxon>
        <taxon>Magnoliopsida</taxon>
        <taxon>Ranunculales</taxon>
        <taxon>Ranunculaceae</taxon>
        <taxon>Ranunculoideae</taxon>
        <taxon>Nigelleae</taxon>
        <taxon>Nigella</taxon>
    </lineage>
</organism>
<evidence type="ECO:0000256" key="6">
    <source>
        <dbReference type="ARBA" id="ARBA00023002"/>
    </source>
</evidence>
<dbReference type="Gene3D" id="3.40.50.720">
    <property type="entry name" value="NAD(P)-binding Rossmann-like Domain"/>
    <property type="match status" value="1"/>
</dbReference>
<accession>A0A899HDA1</accession>
<dbReference type="PANTHER" id="PTHR43880:SF56">
    <property type="entry name" value="ALCOHOL DEHYDROGENASE-LIKE 4"/>
    <property type="match status" value="1"/>
</dbReference>
<sequence>MGSMGDESKESFNGVFVPNDTRGKVITCKAAVAWGPKEPLVIQDVQVDPPQSMEVRIKIVFTSICHTDLSAWLGENENQRAFPRILGHEAAGIVESVGEGVIDMKEGDHVVPLFNGECGDCVYCKSEKTNLCGKLRVNPMKRVMSIDGKSRFSSMDGKPIYHFLSTSTFSEYTVVDSGCVVKIDPNASLKKMSLLSCGVSTGVGAAWNTANVQPGSTVAVFGLGAVGLAAAAGARAKGATRIIGVDINPDKFVKGKIMGMTEFINPKDLKRCVNEEIKELTEGGVDYSFECTGNLEVLREAFLSTHDGWGLTVILGIHGSPRLMPVHPMELFDGRRITGSVFGDFKGKSQLPQFAEECLNGVINLDEFITHELPFSKINEAFQLLIEGKSLRCVLQL</sequence>
<feature type="domain" description="Alcohol dehydrogenase-like C-terminal" evidence="9">
    <location>
        <begin position="225"/>
        <end position="355"/>
    </location>
</feature>
<evidence type="ECO:0000256" key="1">
    <source>
        <dbReference type="ARBA" id="ARBA00001947"/>
    </source>
</evidence>